<organism evidence="2 3">
    <name type="scientific">Orchesella cincta</name>
    <name type="common">Springtail</name>
    <name type="synonym">Podura cincta</name>
    <dbReference type="NCBI Taxonomy" id="48709"/>
    <lineage>
        <taxon>Eukaryota</taxon>
        <taxon>Metazoa</taxon>
        <taxon>Ecdysozoa</taxon>
        <taxon>Arthropoda</taxon>
        <taxon>Hexapoda</taxon>
        <taxon>Collembola</taxon>
        <taxon>Entomobryomorpha</taxon>
        <taxon>Entomobryoidea</taxon>
        <taxon>Orchesellidae</taxon>
        <taxon>Orchesellinae</taxon>
        <taxon>Orchesella</taxon>
    </lineage>
</organism>
<feature type="region of interest" description="Disordered" evidence="1">
    <location>
        <begin position="1"/>
        <end position="24"/>
    </location>
</feature>
<evidence type="ECO:0000313" key="2">
    <source>
        <dbReference type="EMBL" id="ODM97385.1"/>
    </source>
</evidence>
<protein>
    <submittedName>
        <fullName evidence="2">Uncharacterized protein</fullName>
    </submittedName>
</protein>
<keyword evidence="3" id="KW-1185">Reference proteome</keyword>
<feature type="compositionally biased region" description="Acidic residues" evidence="1">
    <location>
        <begin position="233"/>
        <end position="245"/>
    </location>
</feature>
<proteinExistence type="predicted"/>
<evidence type="ECO:0000256" key="1">
    <source>
        <dbReference type="SAM" id="MobiDB-lite"/>
    </source>
</evidence>
<name>A0A1D2MXG1_ORCCI</name>
<dbReference type="AlphaFoldDB" id="A0A1D2MXG1"/>
<reference evidence="2 3" key="1">
    <citation type="journal article" date="2016" name="Genome Biol. Evol.">
        <title>Gene Family Evolution Reflects Adaptation to Soil Environmental Stressors in the Genome of the Collembolan Orchesella cincta.</title>
        <authorList>
            <person name="Faddeeva-Vakhrusheva A."/>
            <person name="Derks M.F."/>
            <person name="Anvar S.Y."/>
            <person name="Agamennone V."/>
            <person name="Suring W."/>
            <person name="Smit S."/>
            <person name="van Straalen N.M."/>
            <person name="Roelofs D."/>
        </authorList>
    </citation>
    <scope>NUCLEOTIDE SEQUENCE [LARGE SCALE GENOMIC DNA]</scope>
    <source>
        <tissue evidence="2">Mixed pool</tissue>
    </source>
</reference>
<evidence type="ECO:0000313" key="3">
    <source>
        <dbReference type="Proteomes" id="UP000094527"/>
    </source>
</evidence>
<comment type="caution">
    <text evidence="2">The sequence shown here is derived from an EMBL/GenBank/DDBJ whole genome shotgun (WGS) entry which is preliminary data.</text>
</comment>
<dbReference type="EMBL" id="LJIJ01000448">
    <property type="protein sequence ID" value="ODM97385.1"/>
    <property type="molecule type" value="Genomic_DNA"/>
</dbReference>
<dbReference type="Proteomes" id="UP000094527">
    <property type="component" value="Unassembled WGS sequence"/>
</dbReference>
<sequence length="336" mass="37141">MNGRPKSEAEQQSSSALSPTGNQNILSNVSSELLNMERNAQLSAEIDTERNNKPRPPLAVCFKTQRKTMIAKRASEMSGMNNVGRNDALSGVAQPQVVLEGERVTATTTSTSQLVSEVQYRQNSGRGSGRRTRYSYEFPATSPLHSMHDVTTFEVNLRRQTWGFDHLDSFPVTVPVRRMFEAGELPSPSMALTRDVRPSRLAAMCSAMTSGNSDINNNGIGGNTKRKIMGSYPDDDMEDDDDSDDEGKAKKRVCKEGNIGDTPKFMSGFFHFGNGNAFTRFDIPLPGRAMSWILGRQVIPFPSQAASDDYSDEMEVQSGEDGLQYLFDQSDEHNNI</sequence>
<gene>
    <name evidence="2" type="ORF">Ocin01_09289</name>
</gene>
<feature type="region of interest" description="Disordered" evidence="1">
    <location>
        <begin position="215"/>
        <end position="251"/>
    </location>
</feature>
<accession>A0A1D2MXG1</accession>